<organism evidence="2 3">
    <name type="scientific">Hyaloscypha hepaticicola</name>
    <dbReference type="NCBI Taxonomy" id="2082293"/>
    <lineage>
        <taxon>Eukaryota</taxon>
        <taxon>Fungi</taxon>
        <taxon>Dikarya</taxon>
        <taxon>Ascomycota</taxon>
        <taxon>Pezizomycotina</taxon>
        <taxon>Leotiomycetes</taxon>
        <taxon>Helotiales</taxon>
        <taxon>Hyaloscyphaceae</taxon>
        <taxon>Hyaloscypha</taxon>
    </lineage>
</organism>
<protein>
    <submittedName>
        <fullName evidence="2">Uncharacterized protein</fullName>
    </submittedName>
</protein>
<feature type="region of interest" description="Disordered" evidence="1">
    <location>
        <begin position="177"/>
        <end position="304"/>
    </location>
</feature>
<gene>
    <name evidence="2" type="ORF">NA56DRAFT_662878</name>
</gene>
<feature type="compositionally biased region" description="Basic and acidic residues" evidence="1">
    <location>
        <begin position="215"/>
        <end position="225"/>
    </location>
</feature>
<dbReference type="EMBL" id="KZ613504">
    <property type="protein sequence ID" value="PMD16685.1"/>
    <property type="molecule type" value="Genomic_DNA"/>
</dbReference>
<name>A0A2J6PRN0_9HELO</name>
<accession>A0A2J6PRN0</accession>
<feature type="compositionally biased region" description="Basic residues" evidence="1">
    <location>
        <begin position="254"/>
        <end position="264"/>
    </location>
</feature>
<feature type="region of interest" description="Disordered" evidence="1">
    <location>
        <begin position="470"/>
        <end position="507"/>
    </location>
</feature>
<dbReference type="Proteomes" id="UP000235672">
    <property type="component" value="Unassembled WGS sequence"/>
</dbReference>
<dbReference type="AlphaFoldDB" id="A0A2J6PRN0"/>
<feature type="compositionally biased region" description="Basic and acidic residues" evidence="1">
    <location>
        <begin position="470"/>
        <end position="483"/>
    </location>
</feature>
<proteinExistence type="predicted"/>
<feature type="compositionally biased region" description="Basic and acidic residues" evidence="1">
    <location>
        <begin position="526"/>
        <end position="548"/>
    </location>
</feature>
<feature type="region of interest" description="Disordered" evidence="1">
    <location>
        <begin position="526"/>
        <end position="570"/>
    </location>
</feature>
<feature type="compositionally biased region" description="Basic and acidic residues" evidence="1">
    <location>
        <begin position="196"/>
        <end position="207"/>
    </location>
</feature>
<feature type="compositionally biased region" description="Polar residues" evidence="1">
    <location>
        <begin position="484"/>
        <end position="495"/>
    </location>
</feature>
<feature type="compositionally biased region" description="Acidic residues" evidence="1">
    <location>
        <begin position="552"/>
        <end position="570"/>
    </location>
</feature>
<evidence type="ECO:0000256" key="1">
    <source>
        <dbReference type="SAM" id="MobiDB-lite"/>
    </source>
</evidence>
<reference evidence="2 3" key="1">
    <citation type="submission" date="2016-05" db="EMBL/GenBank/DDBJ databases">
        <title>A degradative enzymes factory behind the ericoid mycorrhizal symbiosis.</title>
        <authorList>
            <consortium name="DOE Joint Genome Institute"/>
            <person name="Martino E."/>
            <person name="Morin E."/>
            <person name="Grelet G."/>
            <person name="Kuo A."/>
            <person name="Kohler A."/>
            <person name="Daghino S."/>
            <person name="Barry K."/>
            <person name="Choi C."/>
            <person name="Cichocki N."/>
            <person name="Clum A."/>
            <person name="Copeland A."/>
            <person name="Hainaut M."/>
            <person name="Haridas S."/>
            <person name="Labutti K."/>
            <person name="Lindquist E."/>
            <person name="Lipzen A."/>
            <person name="Khouja H.-R."/>
            <person name="Murat C."/>
            <person name="Ohm R."/>
            <person name="Olson A."/>
            <person name="Spatafora J."/>
            <person name="Veneault-Fourrey C."/>
            <person name="Henrissat B."/>
            <person name="Grigoriev I."/>
            <person name="Martin F."/>
            <person name="Perotto S."/>
        </authorList>
    </citation>
    <scope>NUCLEOTIDE SEQUENCE [LARGE SCALE GENOMIC DNA]</scope>
    <source>
        <strain evidence="2 3">UAMH 7357</strain>
    </source>
</reference>
<evidence type="ECO:0000313" key="3">
    <source>
        <dbReference type="Proteomes" id="UP000235672"/>
    </source>
</evidence>
<evidence type="ECO:0000313" key="2">
    <source>
        <dbReference type="EMBL" id="PMD16685.1"/>
    </source>
</evidence>
<dbReference type="OrthoDB" id="3560115at2759"/>
<keyword evidence="3" id="KW-1185">Reference proteome</keyword>
<sequence length="570" mass="64437">MVRINGGSIFRKVDLENADSIRRIMTGLDYYLTNQVLSNGAPELRALRGPDWSEERRCTNGILSTIRTQSGYPLLLEAVLRFIEARNGNDQQILAAAKDLETLAPEKVLTVPEAFPEEYAAAEARFNRTRAVDNFRAAHQNHLTLEHRAPGAFGQQIFSSHTGAELEEQKRSLALKSRRVSASGLDSRLPDASNDSSDRGGVNDDRVLSTTVDTDVDKPQDDSSHPRTRTRTAHRYSGDRELENLLQNAGTKSQARKKTYKKATKGPAERATTLKGKGSTNNDELESDSSSSTSSEDWSKYPEFYGCDDEELSQEQGQEVGQEDEVSWFRPLRTAGEIVVDDGTHDREPCKVGTPQPEKLVIDFQVVRKDPKNPSKVITLPNVQHKYRRKVDWNDKQSVGDLSRWRGQIFFRCLGPKRGSRHVWLESERDIFLDLLEEHLKEVSGRWSKIDWDVVAKRYNKRLKGVIQKAGEKTAERRYDKNYQRNSPYPTSKSQPLKEARKAPIRSGGSLHTQISYFTIPRAKQIKEKATAEDQKAKAAESKGKKDLSGTNEEEEIDIDDSDDEDFIDD</sequence>